<dbReference type="Pfam" id="PF01200">
    <property type="entry name" value="Ribosomal_S28e"/>
    <property type="match status" value="1"/>
</dbReference>
<name>A0A382SZW3_9ZZZZ</name>
<sequence>MNTEKIKYAKVIKIYGRTGLGGVTQVLVRLIDESKRTLVRNIKGPVQLNDIITLLESERETGIKK</sequence>
<reference evidence="4" key="1">
    <citation type="submission" date="2018-05" db="EMBL/GenBank/DDBJ databases">
        <authorList>
            <person name="Lanie J.A."/>
            <person name="Ng W.-L."/>
            <person name="Kazmierczak K.M."/>
            <person name="Andrzejewski T.M."/>
            <person name="Davidsen T.M."/>
            <person name="Wayne K.J."/>
            <person name="Tettelin H."/>
            <person name="Glass J.I."/>
            <person name="Rusch D."/>
            <person name="Podicherti R."/>
            <person name="Tsui H.-C.T."/>
            <person name="Winkler M.E."/>
        </authorList>
    </citation>
    <scope>NUCLEOTIDE SEQUENCE</scope>
</reference>
<gene>
    <name evidence="4" type="ORF">METZ01_LOCUS367355</name>
</gene>
<proteinExistence type="inferred from homology"/>
<evidence type="ECO:0000256" key="2">
    <source>
        <dbReference type="ARBA" id="ARBA00022980"/>
    </source>
</evidence>
<dbReference type="SUPFAM" id="SSF50249">
    <property type="entry name" value="Nucleic acid-binding proteins"/>
    <property type="match status" value="1"/>
</dbReference>
<dbReference type="Gene3D" id="2.40.50.140">
    <property type="entry name" value="Nucleic acid-binding proteins"/>
    <property type="match status" value="1"/>
</dbReference>
<dbReference type="GO" id="GO:0000028">
    <property type="term" value="P:ribosomal small subunit assembly"/>
    <property type="evidence" value="ECO:0007669"/>
    <property type="project" value="TreeGrafter"/>
</dbReference>
<evidence type="ECO:0008006" key="5">
    <source>
        <dbReference type="Google" id="ProtNLM"/>
    </source>
</evidence>
<keyword evidence="2" id="KW-0689">Ribosomal protein</keyword>
<dbReference type="InterPro" id="IPR012340">
    <property type="entry name" value="NA-bd_OB-fold"/>
</dbReference>
<dbReference type="InterPro" id="IPR000289">
    <property type="entry name" value="Ribosomal_eS28"/>
</dbReference>
<protein>
    <recommendedName>
        <fullName evidence="5">Ribosomal protein S28e</fullName>
    </recommendedName>
</protein>
<dbReference type="PANTHER" id="PTHR10769:SF3">
    <property type="entry name" value="SMALL RIBOSOMAL SUBUNIT PROTEIN ES28"/>
    <property type="match status" value="1"/>
</dbReference>
<accession>A0A382SZW3</accession>
<dbReference type="GO" id="GO:0003735">
    <property type="term" value="F:structural constituent of ribosome"/>
    <property type="evidence" value="ECO:0007669"/>
    <property type="project" value="InterPro"/>
</dbReference>
<dbReference type="GO" id="GO:0030490">
    <property type="term" value="P:maturation of SSU-rRNA"/>
    <property type="evidence" value="ECO:0007669"/>
    <property type="project" value="TreeGrafter"/>
</dbReference>
<keyword evidence="3" id="KW-0687">Ribonucleoprotein</keyword>
<dbReference type="EMBL" id="UINC01132285">
    <property type="protein sequence ID" value="SVD14501.1"/>
    <property type="molecule type" value="Genomic_DNA"/>
</dbReference>
<evidence type="ECO:0000256" key="1">
    <source>
        <dbReference type="ARBA" id="ARBA00005943"/>
    </source>
</evidence>
<dbReference type="GO" id="GO:0022627">
    <property type="term" value="C:cytosolic small ribosomal subunit"/>
    <property type="evidence" value="ECO:0007669"/>
    <property type="project" value="TreeGrafter"/>
</dbReference>
<dbReference type="PANTHER" id="PTHR10769">
    <property type="entry name" value="40S RIBOSOMAL PROTEIN S28"/>
    <property type="match status" value="1"/>
</dbReference>
<dbReference type="AlphaFoldDB" id="A0A382SZW3"/>
<organism evidence="4">
    <name type="scientific">marine metagenome</name>
    <dbReference type="NCBI Taxonomy" id="408172"/>
    <lineage>
        <taxon>unclassified sequences</taxon>
        <taxon>metagenomes</taxon>
        <taxon>ecological metagenomes</taxon>
    </lineage>
</organism>
<evidence type="ECO:0000313" key="4">
    <source>
        <dbReference type="EMBL" id="SVD14501.1"/>
    </source>
</evidence>
<evidence type="ECO:0000256" key="3">
    <source>
        <dbReference type="ARBA" id="ARBA00023274"/>
    </source>
</evidence>
<comment type="similarity">
    <text evidence="1">Belongs to the eukaryotic ribosomal protein eS28 family.</text>
</comment>
<dbReference type="GO" id="GO:0006412">
    <property type="term" value="P:translation"/>
    <property type="evidence" value="ECO:0007669"/>
    <property type="project" value="InterPro"/>
</dbReference>